<proteinExistence type="predicted"/>
<sequence>MPATRPDNDQVAECAECGRTAPLTLTGDGTPKDWAYIVDAGVTFCPLHRPRMPEGWQDVIRIYKKGELDKLAGDRKPPPTGSFEDE</sequence>
<accession>A0A7X1NLN5</accession>
<name>A0A7X1NLN5_9MICC</name>
<evidence type="ECO:0000313" key="1">
    <source>
        <dbReference type="EMBL" id="MPY09165.1"/>
    </source>
</evidence>
<organism evidence="1 2">
    <name type="scientific">Arthrobacter bussei</name>
    <dbReference type="NCBI Taxonomy" id="2594179"/>
    <lineage>
        <taxon>Bacteria</taxon>
        <taxon>Bacillati</taxon>
        <taxon>Actinomycetota</taxon>
        <taxon>Actinomycetes</taxon>
        <taxon>Micrococcales</taxon>
        <taxon>Micrococcaceae</taxon>
        <taxon>Arthrobacter</taxon>
    </lineage>
</organism>
<dbReference type="Proteomes" id="UP000326464">
    <property type="component" value="Unassembled WGS sequence"/>
</dbReference>
<keyword evidence="2" id="KW-1185">Reference proteome</keyword>
<comment type="caution">
    <text evidence="1">The sequence shown here is derived from an EMBL/GenBank/DDBJ whole genome shotgun (WGS) entry which is preliminary data.</text>
</comment>
<evidence type="ECO:0000313" key="2">
    <source>
        <dbReference type="Proteomes" id="UP000326464"/>
    </source>
</evidence>
<protein>
    <submittedName>
        <fullName evidence="1">Uncharacterized protein</fullName>
    </submittedName>
</protein>
<reference evidence="2" key="1">
    <citation type="submission" date="2019-07" db="EMBL/GenBank/DDBJ databases">
        <title>Arthrobacter KR32 sp. nov., isolated from mountain cheese made of cows milk.</title>
        <authorList>
            <person name="Flegler A."/>
        </authorList>
    </citation>
    <scope>NUCLEOTIDE SEQUENCE [LARGE SCALE GENOMIC DNA]</scope>
    <source>
        <strain evidence="2">KR32</strain>
    </source>
</reference>
<dbReference type="RefSeq" id="WP_152811495.1">
    <property type="nucleotide sequence ID" value="NZ_VJXX01000001.1"/>
</dbReference>
<gene>
    <name evidence="1" type="ORF">FNH21_00160</name>
</gene>
<dbReference type="AlphaFoldDB" id="A0A7X1NLN5"/>
<dbReference type="EMBL" id="VJXX01000001">
    <property type="protein sequence ID" value="MPY09165.1"/>
    <property type="molecule type" value="Genomic_DNA"/>
</dbReference>
<dbReference type="OrthoDB" id="4350229at2"/>